<dbReference type="AlphaFoldDB" id="A0A9N9G1P5"/>
<protein>
    <submittedName>
        <fullName evidence="1">2532_t:CDS:1</fullName>
    </submittedName>
</protein>
<gene>
    <name evidence="1" type="ORF">POCULU_LOCUS6212</name>
</gene>
<organism evidence="1 2">
    <name type="scientific">Paraglomus occultum</name>
    <dbReference type="NCBI Taxonomy" id="144539"/>
    <lineage>
        <taxon>Eukaryota</taxon>
        <taxon>Fungi</taxon>
        <taxon>Fungi incertae sedis</taxon>
        <taxon>Mucoromycota</taxon>
        <taxon>Glomeromycotina</taxon>
        <taxon>Glomeromycetes</taxon>
        <taxon>Paraglomerales</taxon>
        <taxon>Paraglomeraceae</taxon>
        <taxon>Paraglomus</taxon>
    </lineage>
</organism>
<reference evidence="1" key="1">
    <citation type="submission" date="2021-06" db="EMBL/GenBank/DDBJ databases">
        <authorList>
            <person name="Kallberg Y."/>
            <person name="Tangrot J."/>
            <person name="Rosling A."/>
        </authorList>
    </citation>
    <scope>NUCLEOTIDE SEQUENCE</scope>
    <source>
        <strain evidence="1">IA702</strain>
    </source>
</reference>
<accession>A0A9N9G1P5</accession>
<keyword evidence="2" id="KW-1185">Reference proteome</keyword>
<name>A0A9N9G1P5_9GLOM</name>
<evidence type="ECO:0000313" key="2">
    <source>
        <dbReference type="Proteomes" id="UP000789572"/>
    </source>
</evidence>
<dbReference type="Proteomes" id="UP000789572">
    <property type="component" value="Unassembled WGS sequence"/>
</dbReference>
<comment type="caution">
    <text evidence="1">The sequence shown here is derived from an EMBL/GenBank/DDBJ whole genome shotgun (WGS) entry which is preliminary data.</text>
</comment>
<evidence type="ECO:0000313" key="1">
    <source>
        <dbReference type="EMBL" id="CAG8575456.1"/>
    </source>
</evidence>
<sequence length="84" mass="8845">MCPEPGVTTIDYISLKSAFSAFENTIGVNIAVRPAVSVPASAGKTTVGILPGLQNAHNYNVLVTVTRNGVDEQYLSDSFRISGC</sequence>
<proteinExistence type="predicted"/>
<dbReference type="EMBL" id="CAJVPJ010001100">
    <property type="protein sequence ID" value="CAG8575456.1"/>
    <property type="molecule type" value="Genomic_DNA"/>
</dbReference>